<reference evidence="2 3" key="1">
    <citation type="journal article" date="2024" name="Nat. Commun.">
        <title>Phylogenomics reveals the evolutionary origins of lichenization in chlorophyte algae.</title>
        <authorList>
            <person name="Puginier C."/>
            <person name="Libourel C."/>
            <person name="Otte J."/>
            <person name="Skaloud P."/>
            <person name="Haon M."/>
            <person name="Grisel S."/>
            <person name="Petersen M."/>
            <person name="Berrin J.G."/>
            <person name="Delaux P.M."/>
            <person name="Dal Grande F."/>
            <person name="Keller J."/>
        </authorList>
    </citation>
    <scope>NUCLEOTIDE SEQUENCE [LARGE SCALE GENOMIC DNA]</scope>
    <source>
        <strain evidence="2 3">SAG 245.80</strain>
    </source>
</reference>
<dbReference type="GO" id="GO:0030915">
    <property type="term" value="C:Smc5-Smc6 complex"/>
    <property type="evidence" value="ECO:0007669"/>
    <property type="project" value="UniProtKB-UniRule"/>
</dbReference>
<keyword evidence="1" id="KW-0862">Zinc</keyword>
<dbReference type="Proteomes" id="UP001445335">
    <property type="component" value="Unassembled WGS sequence"/>
</dbReference>
<name>A0AAW1RQ96_9CHLO</name>
<comment type="catalytic activity">
    <reaction evidence="1">
        <text>S-ubiquitinyl-[E2 ubiquitin-conjugating enzyme]-L-cysteine + [acceptor protein]-L-lysine = [E2 ubiquitin-conjugating enzyme]-L-cysteine + N(6)-ubiquitinyl-[acceptor protein]-L-lysine.</text>
        <dbReference type="EC" id="2.3.2.27"/>
    </reaction>
</comment>
<keyword evidence="1" id="KW-0233">DNA recombination</keyword>
<comment type="subunit">
    <text evidence="1">Component of the Smc5-Smc6 complex.</text>
</comment>
<organism evidence="2 3">
    <name type="scientific">Elliptochloris bilobata</name>
    <dbReference type="NCBI Taxonomy" id="381761"/>
    <lineage>
        <taxon>Eukaryota</taxon>
        <taxon>Viridiplantae</taxon>
        <taxon>Chlorophyta</taxon>
        <taxon>core chlorophytes</taxon>
        <taxon>Trebouxiophyceae</taxon>
        <taxon>Trebouxiophyceae incertae sedis</taxon>
        <taxon>Elliptochloris clade</taxon>
        <taxon>Elliptochloris</taxon>
    </lineage>
</organism>
<sequence>MLTSDAGYLELLADANRSLASMHLELRRLKYLFDNEWYLALVNKLADDVAKAGGSGHTFPQIQLLRNVLEEIATDPDAQDGKGSIGSTQALYLDFMQTQATQSAAVSKAKLTMADKRALMDSFIKDGWLICTPGGAGRYSIGPRSFLELHEFLLSLDLPQDTRAAWQCFL</sequence>
<keyword evidence="1" id="KW-0227">DNA damage</keyword>
<dbReference type="PANTHER" id="PTHR20973:SF0">
    <property type="entry name" value="NON-STRUCTURAL MAINTENANCE OF CHROMOSOMES ELEMENT 1 HOMOLOG"/>
    <property type="match status" value="1"/>
</dbReference>
<dbReference type="Gene3D" id="1.10.10.10">
    <property type="entry name" value="Winged helix-like DNA-binding domain superfamily/Winged helix DNA-binding domain"/>
    <property type="match status" value="1"/>
</dbReference>
<accession>A0AAW1RQ96</accession>
<dbReference type="EC" id="2.3.2.27" evidence="1"/>
<evidence type="ECO:0000313" key="2">
    <source>
        <dbReference type="EMBL" id="KAK9835346.1"/>
    </source>
</evidence>
<dbReference type="InterPro" id="IPR011513">
    <property type="entry name" value="Nse1"/>
</dbReference>
<keyword evidence="1" id="KW-0539">Nucleus</keyword>
<dbReference type="GO" id="GO:0061630">
    <property type="term" value="F:ubiquitin protein ligase activity"/>
    <property type="evidence" value="ECO:0007669"/>
    <property type="project" value="UniProtKB-EC"/>
</dbReference>
<keyword evidence="1" id="KW-0479">Metal-binding</keyword>
<keyword evidence="1" id="KW-0234">DNA repair</keyword>
<keyword evidence="1" id="KW-0833">Ubl conjugation pathway</keyword>
<dbReference type="InterPro" id="IPR036388">
    <property type="entry name" value="WH-like_DNA-bd_sf"/>
</dbReference>
<evidence type="ECO:0000313" key="3">
    <source>
        <dbReference type="Proteomes" id="UP001445335"/>
    </source>
</evidence>
<protein>
    <recommendedName>
        <fullName evidence="1">Non-structural maintenance of chromosomes element 1 homolog</fullName>
        <ecNumber evidence="1">2.3.2.27</ecNumber>
    </recommendedName>
</protein>
<keyword evidence="3" id="KW-1185">Reference proteome</keyword>
<evidence type="ECO:0000256" key="1">
    <source>
        <dbReference type="RuleBase" id="RU368018"/>
    </source>
</evidence>
<keyword evidence="1" id="KW-0808">Transferase</keyword>
<dbReference type="Pfam" id="PF07574">
    <property type="entry name" value="SMC_Nse1"/>
    <property type="match status" value="1"/>
</dbReference>
<dbReference type="EMBL" id="JALJOU010000028">
    <property type="protein sequence ID" value="KAK9835346.1"/>
    <property type="molecule type" value="Genomic_DNA"/>
</dbReference>
<comment type="similarity">
    <text evidence="1">Belongs to the NSE1 family.</text>
</comment>
<dbReference type="PANTHER" id="PTHR20973">
    <property type="entry name" value="NON-SMC ELEMENT 1-RELATED"/>
    <property type="match status" value="1"/>
</dbReference>
<comment type="subcellular location">
    <subcellularLocation>
        <location evidence="1">Nucleus</location>
    </subcellularLocation>
</comment>
<keyword evidence="1" id="KW-0863">Zinc-finger</keyword>
<dbReference type="GO" id="GO:0005634">
    <property type="term" value="C:nucleus"/>
    <property type="evidence" value="ECO:0007669"/>
    <property type="project" value="UniProtKB-SubCell"/>
</dbReference>
<gene>
    <name evidence="2" type="ORF">WJX81_004008</name>
</gene>
<comment type="caution">
    <text evidence="2">The sequence shown here is derived from an EMBL/GenBank/DDBJ whole genome shotgun (WGS) entry which is preliminary data.</text>
</comment>
<dbReference type="GO" id="GO:0008270">
    <property type="term" value="F:zinc ion binding"/>
    <property type="evidence" value="ECO:0007669"/>
    <property type="project" value="UniProtKB-KW"/>
</dbReference>
<dbReference type="GO" id="GO:0000724">
    <property type="term" value="P:double-strand break repair via homologous recombination"/>
    <property type="evidence" value="ECO:0007669"/>
    <property type="project" value="TreeGrafter"/>
</dbReference>
<proteinExistence type="inferred from homology"/>
<dbReference type="AlphaFoldDB" id="A0AAW1RQ96"/>